<feature type="transmembrane region" description="Helical" evidence="1">
    <location>
        <begin position="20"/>
        <end position="41"/>
    </location>
</feature>
<keyword evidence="3" id="KW-1185">Reference proteome</keyword>
<keyword evidence="1" id="KW-0472">Membrane</keyword>
<protein>
    <submittedName>
        <fullName evidence="2">Uncharacterized protein</fullName>
    </submittedName>
</protein>
<evidence type="ECO:0000313" key="3">
    <source>
        <dbReference type="Proteomes" id="UP001153620"/>
    </source>
</evidence>
<accession>A0A9N9RUD8</accession>
<gene>
    <name evidence="2" type="ORF">CHIRRI_LOCUS6414</name>
</gene>
<dbReference type="AlphaFoldDB" id="A0A9N9RUD8"/>
<name>A0A9N9RUD8_9DIPT</name>
<organism evidence="2 3">
    <name type="scientific">Chironomus riparius</name>
    <dbReference type="NCBI Taxonomy" id="315576"/>
    <lineage>
        <taxon>Eukaryota</taxon>
        <taxon>Metazoa</taxon>
        <taxon>Ecdysozoa</taxon>
        <taxon>Arthropoda</taxon>
        <taxon>Hexapoda</taxon>
        <taxon>Insecta</taxon>
        <taxon>Pterygota</taxon>
        <taxon>Neoptera</taxon>
        <taxon>Endopterygota</taxon>
        <taxon>Diptera</taxon>
        <taxon>Nematocera</taxon>
        <taxon>Chironomoidea</taxon>
        <taxon>Chironomidae</taxon>
        <taxon>Chironominae</taxon>
        <taxon>Chironomus</taxon>
    </lineage>
</organism>
<keyword evidence="1" id="KW-0812">Transmembrane</keyword>
<sequence length="57" mass="6616">MGFFFGDDNSKHVQVMDSNKIIIAMLITLLVIKIIEIIVFFTRGFKKSVTRLKRENV</sequence>
<keyword evidence="1" id="KW-1133">Transmembrane helix</keyword>
<evidence type="ECO:0000313" key="2">
    <source>
        <dbReference type="EMBL" id="CAG9803514.1"/>
    </source>
</evidence>
<dbReference type="EMBL" id="OU895878">
    <property type="protein sequence ID" value="CAG9803514.1"/>
    <property type="molecule type" value="Genomic_DNA"/>
</dbReference>
<dbReference type="Proteomes" id="UP001153620">
    <property type="component" value="Chromosome 2"/>
</dbReference>
<proteinExistence type="predicted"/>
<reference evidence="2" key="2">
    <citation type="submission" date="2022-10" db="EMBL/GenBank/DDBJ databases">
        <authorList>
            <consortium name="ENA_rothamsted_submissions"/>
            <consortium name="culmorum"/>
            <person name="King R."/>
        </authorList>
    </citation>
    <scope>NUCLEOTIDE SEQUENCE</scope>
</reference>
<reference evidence="2" key="1">
    <citation type="submission" date="2022-01" db="EMBL/GenBank/DDBJ databases">
        <authorList>
            <person name="King R."/>
        </authorList>
    </citation>
    <scope>NUCLEOTIDE SEQUENCE</scope>
</reference>
<evidence type="ECO:0000256" key="1">
    <source>
        <dbReference type="SAM" id="Phobius"/>
    </source>
</evidence>